<protein>
    <submittedName>
        <fullName evidence="1">Uncharacterized protein</fullName>
    </submittedName>
</protein>
<accession>A0AA37GXN0</accession>
<proteinExistence type="predicted"/>
<sequence length="69" mass="7620">MGLRRGKELHPGGRIGFCTWGFGPAERTNPHFAPTEARQHGVVVNPKPTRARAPPSAIESLHDRVRLRA</sequence>
<reference evidence="1 2" key="1">
    <citation type="submission" date="2021-07" db="EMBL/GenBank/DDBJ databases">
        <title>Genome data of Colletotrichum spaethianum.</title>
        <authorList>
            <person name="Utami Y.D."/>
            <person name="Hiruma K."/>
        </authorList>
    </citation>
    <scope>NUCLEOTIDE SEQUENCE [LARGE SCALE GENOMIC DNA]</scope>
    <source>
        <strain evidence="1 2">MAFF 242679</strain>
    </source>
</reference>
<evidence type="ECO:0000313" key="1">
    <source>
        <dbReference type="EMBL" id="GJC89206.1"/>
    </source>
</evidence>
<dbReference type="Proteomes" id="UP001055172">
    <property type="component" value="Unassembled WGS sequence"/>
</dbReference>
<evidence type="ECO:0000313" key="2">
    <source>
        <dbReference type="Proteomes" id="UP001055172"/>
    </source>
</evidence>
<dbReference type="EMBL" id="BPPX01000038">
    <property type="protein sequence ID" value="GJC89206.1"/>
    <property type="molecule type" value="Genomic_DNA"/>
</dbReference>
<keyword evidence="2" id="KW-1185">Reference proteome</keyword>
<comment type="caution">
    <text evidence="1">The sequence shown here is derived from an EMBL/GenBank/DDBJ whole genome shotgun (WGS) entry which is preliminary data.</text>
</comment>
<name>A0AA37GXN0_9PEZI</name>
<dbReference type="AlphaFoldDB" id="A0AA37GXN0"/>
<organism evidence="1 2">
    <name type="scientific">Colletotrichum liriopes</name>
    <dbReference type="NCBI Taxonomy" id="708192"/>
    <lineage>
        <taxon>Eukaryota</taxon>
        <taxon>Fungi</taxon>
        <taxon>Dikarya</taxon>
        <taxon>Ascomycota</taxon>
        <taxon>Pezizomycotina</taxon>
        <taxon>Sordariomycetes</taxon>
        <taxon>Hypocreomycetidae</taxon>
        <taxon>Glomerellales</taxon>
        <taxon>Glomerellaceae</taxon>
        <taxon>Colletotrichum</taxon>
        <taxon>Colletotrichum spaethianum species complex</taxon>
    </lineage>
</organism>
<gene>
    <name evidence="1" type="ORF">ColLi_12044</name>
</gene>